<keyword evidence="3" id="KW-0812">Transmembrane</keyword>
<evidence type="ECO:0000256" key="1">
    <source>
        <dbReference type="ARBA" id="ARBA00008858"/>
    </source>
</evidence>
<dbReference type="InterPro" id="IPR039559">
    <property type="entry name" value="AIM6_PI-PLC-like_dom"/>
</dbReference>
<keyword evidence="3" id="KW-0472">Membrane</keyword>
<dbReference type="GO" id="GO:0008081">
    <property type="term" value="F:phosphoric diester hydrolase activity"/>
    <property type="evidence" value="ECO:0007669"/>
    <property type="project" value="InterPro"/>
</dbReference>
<sequence>MKNTMSDPKVVLFLEDMSRLENPAMKSSRLLECSHAHCDAWPYSKKALLCRAVVRSFYVFVFVFIFVFFSLFTFTWGSLLSFLADLGDARLFPDYRPSLFSHWPTHVNPVACHSHNDYRRHVPLFSALAAGCISVEADVWLQQDDLQVSHTPQTVLPGHTLRSLYLDPLLAILQQYNQVNGSAEVNDRVGVFASDPTQTLVLLVDFKANGTLIWPHLMEQLQPLRENGYLSYFNGSEVVNRPITVVVSGDAPLDRILKIAIHRDIFYDAPLDVLTHSAFSIVKDIKMDGSIFNDHNSYYASVDFHKSIGSLPRGRFSQRQLAKIRKQVRAAHERGLKVRYWDTPRGPVRLRNYVWWALLREGVDVLNVDDLHGATKMIWSRVAGGDGWSRLSDIKALSTLND</sequence>
<comment type="similarity">
    <text evidence="1">Belongs to the AIM6 family.</text>
</comment>
<accession>A0A1V6NRB3</accession>
<proteinExistence type="inferred from homology"/>
<evidence type="ECO:0000256" key="2">
    <source>
        <dbReference type="ARBA" id="ARBA00014286"/>
    </source>
</evidence>
<dbReference type="PANTHER" id="PTHR31571">
    <property type="entry name" value="ALTERED INHERITANCE OF MITOCHONDRIA PROTEIN 6"/>
    <property type="match status" value="1"/>
</dbReference>
<protein>
    <recommendedName>
        <fullName evidence="2">Altered inheritance of mitochondria protein 6</fullName>
    </recommendedName>
</protein>
<comment type="caution">
    <text evidence="4">The sequence shown here is derived from an EMBL/GenBank/DDBJ whole genome shotgun (WGS) entry which is preliminary data.</text>
</comment>
<dbReference type="SUPFAM" id="SSF51695">
    <property type="entry name" value="PLC-like phosphodiesterases"/>
    <property type="match status" value="1"/>
</dbReference>
<keyword evidence="3" id="KW-1133">Transmembrane helix</keyword>
<reference evidence="5" key="1">
    <citation type="journal article" date="2017" name="Nat. Microbiol.">
        <title>Global analysis of biosynthetic gene clusters reveals vast potential of secondary metabolite production in Penicillium species.</title>
        <authorList>
            <person name="Nielsen J.C."/>
            <person name="Grijseels S."/>
            <person name="Prigent S."/>
            <person name="Ji B."/>
            <person name="Dainat J."/>
            <person name="Nielsen K.F."/>
            <person name="Frisvad J.C."/>
            <person name="Workman M."/>
            <person name="Nielsen J."/>
        </authorList>
    </citation>
    <scope>NUCLEOTIDE SEQUENCE [LARGE SCALE GENOMIC DNA]</scope>
    <source>
        <strain evidence="5">IBT 11843</strain>
    </source>
</reference>
<dbReference type="PANTHER" id="PTHR31571:SF1">
    <property type="entry name" value="ALTERED INHERITANCE OF MITOCHONDRIA PROTEIN 6"/>
    <property type="match status" value="1"/>
</dbReference>
<gene>
    <name evidence="4" type="ORF">PENDEC_c044G02075</name>
</gene>
<evidence type="ECO:0000313" key="4">
    <source>
        <dbReference type="EMBL" id="OQD67129.1"/>
    </source>
</evidence>
<dbReference type="AlphaFoldDB" id="A0A1V6NRB3"/>
<dbReference type="STRING" id="69771.A0A1V6NRB3"/>
<dbReference type="OrthoDB" id="4153866at2759"/>
<dbReference type="InterPro" id="IPR017946">
    <property type="entry name" value="PLC-like_Pdiesterase_TIM-brl"/>
</dbReference>
<organism evidence="4 5">
    <name type="scientific">Penicillium decumbens</name>
    <dbReference type="NCBI Taxonomy" id="69771"/>
    <lineage>
        <taxon>Eukaryota</taxon>
        <taxon>Fungi</taxon>
        <taxon>Dikarya</taxon>
        <taxon>Ascomycota</taxon>
        <taxon>Pezizomycotina</taxon>
        <taxon>Eurotiomycetes</taxon>
        <taxon>Eurotiomycetidae</taxon>
        <taxon>Eurotiales</taxon>
        <taxon>Aspergillaceae</taxon>
        <taxon>Penicillium</taxon>
    </lineage>
</organism>
<dbReference type="Proteomes" id="UP000191522">
    <property type="component" value="Unassembled WGS sequence"/>
</dbReference>
<evidence type="ECO:0000313" key="5">
    <source>
        <dbReference type="Proteomes" id="UP000191522"/>
    </source>
</evidence>
<dbReference type="GO" id="GO:0006629">
    <property type="term" value="P:lipid metabolic process"/>
    <property type="evidence" value="ECO:0007669"/>
    <property type="project" value="InterPro"/>
</dbReference>
<dbReference type="EMBL" id="MDYL01000044">
    <property type="protein sequence ID" value="OQD67129.1"/>
    <property type="molecule type" value="Genomic_DNA"/>
</dbReference>
<dbReference type="CDD" id="cd08577">
    <property type="entry name" value="PI-PLCc_GDPD_SF_unchar3"/>
    <property type="match status" value="1"/>
</dbReference>
<feature type="transmembrane region" description="Helical" evidence="3">
    <location>
        <begin position="57"/>
        <end position="83"/>
    </location>
</feature>
<evidence type="ECO:0000256" key="3">
    <source>
        <dbReference type="SAM" id="Phobius"/>
    </source>
</evidence>
<dbReference type="InterPro" id="IPR051236">
    <property type="entry name" value="HAT_RTT109-like"/>
</dbReference>
<dbReference type="OMA" id="HWGCTGV"/>
<keyword evidence="5" id="KW-1185">Reference proteome</keyword>
<name>A0A1V6NRB3_PENDC</name>